<accession>A0AB39Q6Q8</accession>
<feature type="transmembrane region" description="Helical" evidence="1">
    <location>
        <begin position="6"/>
        <end position="28"/>
    </location>
</feature>
<evidence type="ECO:0000313" key="2">
    <source>
        <dbReference type="EMBL" id="XDQ38017.1"/>
    </source>
</evidence>
<name>A0AB39Q6Q8_9ACTN</name>
<dbReference type="RefSeq" id="WP_369172730.1">
    <property type="nucleotide sequence ID" value="NZ_CP163439.1"/>
</dbReference>
<keyword evidence="1" id="KW-1133">Transmembrane helix</keyword>
<sequence length="138" mass="15464">MDEALNTIGGVALIAWVLGYPCVLYFSAKSLGCLKRMRRVLETHPWRLIPQVHRPSGTRDVYTAAVQLQYAENERLTGLMSVWNPVRTYRRLPKNLEYGAWYAGETFNARTAASKGRGVLTLPGVGDLLSMTNRLGDH</sequence>
<dbReference type="EMBL" id="CP163439">
    <property type="protein sequence ID" value="XDQ38017.1"/>
    <property type="molecule type" value="Genomic_DNA"/>
</dbReference>
<evidence type="ECO:0000256" key="1">
    <source>
        <dbReference type="SAM" id="Phobius"/>
    </source>
</evidence>
<reference evidence="2" key="1">
    <citation type="submission" date="2024-07" db="EMBL/GenBank/DDBJ databases">
        <authorList>
            <person name="Yu S.T."/>
        </authorList>
    </citation>
    <scope>NUCLEOTIDE SEQUENCE</scope>
    <source>
        <strain evidence="2">R28</strain>
    </source>
</reference>
<keyword evidence="1" id="KW-0812">Transmembrane</keyword>
<organism evidence="2">
    <name type="scientific">Streptomyces sp. R28</name>
    <dbReference type="NCBI Taxonomy" id="3238628"/>
    <lineage>
        <taxon>Bacteria</taxon>
        <taxon>Bacillati</taxon>
        <taxon>Actinomycetota</taxon>
        <taxon>Actinomycetes</taxon>
        <taxon>Kitasatosporales</taxon>
        <taxon>Streptomycetaceae</taxon>
        <taxon>Streptomyces</taxon>
    </lineage>
</organism>
<protein>
    <submittedName>
        <fullName evidence="2">Uncharacterized protein</fullName>
    </submittedName>
</protein>
<dbReference type="AlphaFoldDB" id="A0AB39Q6Q8"/>
<keyword evidence="1" id="KW-0472">Membrane</keyword>
<proteinExistence type="predicted"/>
<gene>
    <name evidence="2" type="ORF">AB5J49_34265</name>
</gene>